<proteinExistence type="predicted"/>
<gene>
    <name evidence="6" type="ORF">IEN85_01330</name>
</gene>
<dbReference type="SUPFAM" id="SSF47741">
    <property type="entry name" value="CO dehydrogenase ISP C-domain like"/>
    <property type="match status" value="1"/>
</dbReference>
<evidence type="ECO:0000259" key="5">
    <source>
        <dbReference type="PROSITE" id="PS51085"/>
    </source>
</evidence>
<dbReference type="Gene3D" id="3.10.20.30">
    <property type="match status" value="1"/>
</dbReference>
<dbReference type="Pfam" id="PF00111">
    <property type="entry name" value="Fer2"/>
    <property type="match status" value="1"/>
</dbReference>
<name>A0A927F5N6_9BACT</name>
<keyword evidence="1" id="KW-0001">2Fe-2S</keyword>
<dbReference type="Pfam" id="PF01799">
    <property type="entry name" value="Fer2_2"/>
    <property type="match status" value="1"/>
</dbReference>
<dbReference type="PROSITE" id="PS51085">
    <property type="entry name" value="2FE2S_FER_2"/>
    <property type="match status" value="1"/>
</dbReference>
<organism evidence="6 7">
    <name type="scientific">Pelagicoccus enzymogenes</name>
    <dbReference type="NCBI Taxonomy" id="2773457"/>
    <lineage>
        <taxon>Bacteria</taxon>
        <taxon>Pseudomonadati</taxon>
        <taxon>Verrucomicrobiota</taxon>
        <taxon>Opitutia</taxon>
        <taxon>Puniceicoccales</taxon>
        <taxon>Pelagicoccaceae</taxon>
        <taxon>Pelagicoccus</taxon>
    </lineage>
</organism>
<sequence>MISLHINGSRRELEADPEMPLLWVLRDLLGMTGTKYGCGVGRCGCCTVHLNGVAVRSCQTPVVAAGGMPVTTIEGLSEQGDHPVQQAWREENTAQCGYCQAGQMMTAAALLMQIEIPDDAAIDGAMSGNLCRCGTYKRIRKAIKRAAAETGKEHAL</sequence>
<keyword evidence="4" id="KW-0411">Iron-sulfur</keyword>
<dbReference type="InterPro" id="IPR051452">
    <property type="entry name" value="Diverse_Oxidoreductases"/>
</dbReference>
<dbReference type="GO" id="GO:0051537">
    <property type="term" value="F:2 iron, 2 sulfur cluster binding"/>
    <property type="evidence" value="ECO:0007669"/>
    <property type="project" value="UniProtKB-KW"/>
</dbReference>
<dbReference type="EMBL" id="JACYFG010000002">
    <property type="protein sequence ID" value="MBD5778136.1"/>
    <property type="molecule type" value="Genomic_DNA"/>
</dbReference>
<dbReference type="Gene3D" id="1.10.150.120">
    <property type="entry name" value="[2Fe-2S]-binding domain"/>
    <property type="match status" value="1"/>
</dbReference>
<dbReference type="InterPro" id="IPR012675">
    <property type="entry name" value="Beta-grasp_dom_sf"/>
</dbReference>
<dbReference type="PANTHER" id="PTHR44379">
    <property type="entry name" value="OXIDOREDUCTASE WITH IRON-SULFUR SUBUNIT"/>
    <property type="match status" value="1"/>
</dbReference>
<accession>A0A927F5N6</accession>
<dbReference type="Proteomes" id="UP000622317">
    <property type="component" value="Unassembled WGS sequence"/>
</dbReference>
<dbReference type="GO" id="GO:0016491">
    <property type="term" value="F:oxidoreductase activity"/>
    <property type="evidence" value="ECO:0007669"/>
    <property type="project" value="InterPro"/>
</dbReference>
<keyword evidence="2" id="KW-0479">Metal-binding</keyword>
<dbReference type="AlphaFoldDB" id="A0A927F5N6"/>
<dbReference type="PANTHER" id="PTHR44379:SF2">
    <property type="entry name" value="BLR6218 PROTEIN"/>
    <property type="match status" value="1"/>
</dbReference>
<protein>
    <submittedName>
        <fullName evidence="6">(2Fe-2S)-binding protein</fullName>
    </submittedName>
</protein>
<dbReference type="GO" id="GO:0046872">
    <property type="term" value="F:metal ion binding"/>
    <property type="evidence" value="ECO:0007669"/>
    <property type="project" value="UniProtKB-KW"/>
</dbReference>
<dbReference type="SUPFAM" id="SSF54292">
    <property type="entry name" value="2Fe-2S ferredoxin-like"/>
    <property type="match status" value="1"/>
</dbReference>
<evidence type="ECO:0000313" key="6">
    <source>
        <dbReference type="EMBL" id="MBD5778136.1"/>
    </source>
</evidence>
<keyword evidence="7" id="KW-1185">Reference proteome</keyword>
<evidence type="ECO:0000256" key="4">
    <source>
        <dbReference type="ARBA" id="ARBA00023014"/>
    </source>
</evidence>
<dbReference type="InterPro" id="IPR036884">
    <property type="entry name" value="2Fe-2S-bd_dom_sf"/>
</dbReference>
<evidence type="ECO:0000256" key="3">
    <source>
        <dbReference type="ARBA" id="ARBA00023004"/>
    </source>
</evidence>
<dbReference type="InterPro" id="IPR002888">
    <property type="entry name" value="2Fe-2S-bd"/>
</dbReference>
<evidence type="ECO:0000256" key="2">
    <source>
        <dbReference type="ARBA" id="ARBA00022723"/>
    </source>
</evidence>
<keyword evidence="3" id="KW-0408">Iron</keyword>
<comment type="caution">
    <text evidence="6">The sequence shown here is derived from an EMBL/GenBank/DDBJ whole genome shotgun (WGS) entry which is preliminary data.</text>
</comment>
<reference evidence="6" key="1">
    <citation type="submission" date="2020-09" db="EMBL/GenBank/DDBJ databases">
        <title>Pelagicoccus enzymogenes sp. nov. with an EPS production, isolated from marine sediment.</title>
        <authorList>
            <person name="Feng X."/>
        </authorList>
    </citation>
    <scope>NUCLEOTIDE SEQUENCE</scope>
    <source>
        <strain evidence="6">NFK12</strain>
    </source>
</reference>
<dbReference type="InterPro" id="IPR001041">
    <property type="entry name" value="2Fe-2S_ferredoxin-type"/>
</dbReference>
<dbReference type="InterPro" id="IPR036010">
    <property type="entry name" value="2Fe-2S_ferredoxin-like_sf"/>
</dbReference>
<feature type="domain" description="2Fe-2S ferredoxin-type" evidence="5">
    <location>
        <begin position="1"/>
        <end position="76"/>
    </location>
</feature>
<evidence type="ECO:0000256" key="1">
    <source>
        <dbReference type="ARBA" id="ARBA00022714"/>
    </source>
</evidence>
<evidence type="ECO:0000313" key="7">
    <source>
        <dbReference type="Proteomes" id="UP000622317"/>
    </source>
</evidence>